<name>A0A1Y2IQG7_TRAC3</name>
<proteinExistence type="predicted"/>
<feature type="region of interest" description="Disordered" evidence="1">
    <location>
        <begin position="43"/>
        <end position="78"/>
    </location>
</feature>
<gene>
    <name evidence="2" type="ORF">PYCCODRAFT_315612</name>
</gene>
<keyword evidence="3" id="KW-1185">Reference proteome</keyword>
<evidence type="ECO:0000256" key="1">
    <source>
        <dbReference type="SAM" id="MobiDB-lite"/>
    </source>
</evidence>
<dbReference type="EMBL" id="KZ084103">
    <property type="protein sequence ID" value="OSD02884.1"/>
    <property type="molecule type" value="Genomic_DNA"/>
</dbReference>
<dbReference type="OrthoDB" id="10574099at2759"/>
<evidence type="ECO:0000313" key="3">
    <source>
        <dbReference type="Proteomes" id="UP000193067"/>
    </source>
</evidence>
<dbReference type="Proteomes" id="UP000193067">
    <property type="component" value="Unassembled WGS sequence"/>
</dbReference>
<accession>A0A1Y2IQG7</accession>
<evidence type="ECO:0000313" key="2">
    <source>
        <dbReference type="EMBL" id="OSD02884.1"/>
    </source>
</evidence>
<protein>
    <submittedName>
        <fullName evidence="2">Uncharacterized protein</fullName>
    </submittedName>
</protein>
<reference evidence="2 3" key="1">
    <citation type="journal article" date="2015" name="Biotechnol. Biofuels">
        <title>Enhanced degradation of softwood versus hardwood by the white-rot fungus Pycnoporus coccineus.</title>
        <authorList>
            <person name="Couturier M."/>
            <person name="Navarro D."/>
            <person name="Chevret D."/>
            <person name="Henrissat B."/>
            <person name="Piumi F."/>
            <person name="Ruiz-Duenas F.J."/>
            <person name="Martinez A.T."/>
            <person name="Grigoriev I.V."/>
            <person name="Riley R."/>
            <person name="Lipzen A."/>
            <person name="Berrin J.G."/>
            <person name="Master E.R."/>
            <person name="Rosso M.N."/>
        </authorList>
    </citation>
    <scope>NUCLEOTIDE SEQUENCE [LARGE SCALE GENOMIC DNA]</scope>
    <source>
        <strain evidence="2 3">BRFM310</strain>
    </source>
</reference>
<organism evidence="2 3">
    <name type="scientific">Trametes coccinea (strain BRFM310)</name>
    <name type="common">Pycnoporus coccineus</name>
    <dbReference type="NCBI Taxonomy" id="1353009"/>
    <lineage>
        <taxon>Eukaryota</taxon>
        <taxon>Fungi</taxon>
        <taxon>Dikarya</taxon>
        <taxon>Basidiomycota</taxon>
        <taxon>Agaricomycotina</taxon>
        <taxon>Agaricomycetes</taxon>
        <taxon>Polyporales</taxon>
        <taxon>Polyporaceae</taxon>
        <taxon>Trametes</taxon>
    </lineage>
</organism>
<dbReference type="AlphaFoldDB" id="A0A1Y2IQG7"/>
<sequence length="172" mass="18577">MVACTLELITAHPAPARCSLPASNPRFSNSKTSGMHERTLFVSPSRLPSPPYPSLTCTPQPRAGQPAAQAEPSTEPQATIAAFPGRGFGGRRRAALDSGSNSFWAVSSFELRGLRTRRNTNLPAPRVPSALNVETIAIGARQRHKRLPAHSWASEHLVLGLQQLSWIAAWPL</sequence>
<feature type="compositionally biased region" description="Low complexity" evidence="1">
    <location>
        <begin position="59"/>
        <end position="72"/>
    </location>
</feature>